<feature type="transmembrane region" description="Helical" evidence="1">
    <location>
        <begin position="127"/>
        <end position="146"/>
    </location>
</feature>
<accession>A0A1I1ZI91</accession>
<keyword evidence="1" id="KW-0812">Transmembrane</keyword>
<feature type="transmembrane region" description="Helical" evidence="1">
    <location>
        <begin position="268"/>
        <end position="287"/>
    </location>
</feature>
<feature type="transmembrane region" description="Helical" evidence="1">
    <location>
        <begin position="210"/>
        <end position="234"/>
    </location>
</feature>
<evidence type="ECO:0000256" key="1">
    <source>
        <dbReference type="SAM" id="Phobius"/>
    </source>
</evidence>
<feature type="transmembrane region" description="Helical" evidence="1">
    <location>
        <begin position="93"/>
        <end position="115"/>
    </location>
</feature>
<keyword evidence="1" id="KW-1133">Transmembrane helix</keyword>
<dbReference type="AlphaFoldDB" id="A0A1I1ZI91"/>
<dbReference type="InterPro" id="IPR037185">
    <property type="entry name" value="EmrE-like"/>
</dbReference>
<dbReference type="PANTHER" id="PTHR22911">
    <property type="entry name" value="ACYL-MALONYL CONDENSING ENZYME-RELATED"/>
    <property type="match status" value="1"/>
</dbReference>
<feature type="transmembrane region" description="Helical" evidence="1">
    <location>
        <begin position="184"/>
        <end position="204"/>
    </location>
</feature>
<evidence type="ECO:0000259" key="2">
    <source>
        <dbReference type="Pfam" id="PF00892"/>
    </source>
</evidence>
<feature type="transmembrane region" description="Helical" evidence="1">
    <location>
        <begin position="12"/>
        <end position="30"/>
    </location>
</feature>
<organism evidence="3 4">
    <name type="scientific">Paracidovorax wautersii</name>
    <dbReference type="NCBI Taxonomy" id="1177982"/>
    <lineage>
        <taxon>Bacteria</taxon>
        <taxon>Pseudomonadati</taxon>
        <taxon>Pseudomonadota</taxon>
        <taxon>Betaproteobacteria</taxon>
        <taxon>Burkholderiales</taxon>
        <taxon>Comamonadaceae</taxon>
        <taxon>Paracidovorax</taxon>
    </lineage>
</organism>
<name>A0A1I1ZI91_9BURK</name>
<feature type="domain" description="EamA" evidence="2">
    <location>
        <begin position="13"/>
        <end position="138"/>
    </location>
</feature>
<proteinExistence type="predicted"/>
<keyword evidence="1" id="KW-0472">Membrane</keyword>
<feature type="domain" description="EamA" evidence="2">
    <location>
        <begin position="155"/>
        <end position="284"/>
    </location>
</feature>
<protein>
    <submittedName>
        <fullName evidence="3">EamA domain-containing membrane protein RarD</fullName>
    </submittedName>
</protein>
<dbReference type="Proteomes" id="UP000199119">
    <property type="component" value="Unassembled WGS sequence"/>
</dbReference>
<feature type="transmembrane region" description="Helical" evidence="1">
    <location>
        <begin position="67"/>
        <end position="87"/>
    </location>
</feature>
<evidence type="ECO:0000313" key="3">
    <source>
        <dbReference type="EMBL" id="SFE31322.1"/>
    </source>
</evidence>
<gene>
    <name evidence="3" type="ORF">SAMN04489711_101148</name>
</gene>
<dbReference type="Pfam" id="PF00892">
    <property type="entry name" value="EamA"/>
    <property type="match status" value="2"/>
</dbReference>
<keyword evidence="4" id="KW-1185">Reference proteome</keyword>
<reference evidence="4" key="1">
    <citation type="submission" date="2016-10" db="EMBL/GenBank/DDBJ databases">
        <authorList>
            <person name="Varghese N."/>
            <person name="Submissions S."/>
        </authorList>
    </citation>
    <scope>NUCLEOTIDE SEQUENCE [LARGE SCALE GENOMIC DNA]</scope>
    <source>
        <strain evidence="4">DSM 27981</strain>
    </source>
</reference>
<dbReference type="GO" id="GO:0016020">
    <property type="term" value="C:membrane"/>
    <property type="evidence" value="ECO:0007669"/>
    <property type="project" value="InterPro"/>
</dbReference>
<dbReference type="PANTHER" id="PTHR22911:SF102">
    <property type="entry name" value="MEMBRANE PROTEIN"/>
    <property type="match status" value="1"/>
</dbReference>
<dbReference type="OrthoDB" id="9814238at2"/>
<evidence type="ECO:0000313" key="4">
    <source>
        <dbReference type="Proteomes" id="UP000199119"/>
    </source>
</evidence>
<feature type="transmembrane region" description="Helical" evidence="1">
    <location>
        <begin position="152"/>
        <end position="172"/>
    </location>
</feature>
<dbReference type="InterPro" id="IPR000620">
    <property type="entry name" value="EamA_dom"/>
</dbReference>
<feature type="transmembrane region" description="Helical" evidence="1">
    <location>
        <begin position="241"/>
        <end position="262"/>
    </location>
</feature>
<dbReference type="EMBL" id="FONX01000001">
    <property type="protein sequence ID" value="SFE31322.1"/>
    <property type="molecule type" value="Genomic_DNA"/>
</dbReference>
<dbReference type="RefSeq" id="WP_092936609.1">
    <property type="nucleotide sequence ID" value="NZ_FONX01000001.1"/>
</dbReference>
<feature type="transmembrane region" description="Helical" evidence="1">
    <location>
        <begin position="36"/>
        <end position="55"/>
    </location>
</feature>
<dbReference type="SUPFAM" id="SSF103481">
    <property type="entry name" value="Multidrug resistance efflux transporter EmrE"/>
    <property type="match status" value="2"/>
</dbReference>
<sequence>MHPRTAGTLEMAAAMAIAGTVGWCVLLTGMPATAVVFWRCAFGALALASICLALPQQGGPRISLRQAGLAALGGVALAASWALLFAAYAHASIAIATVSYHVQPFMLAALGALFFGERMTASQAGWLGLAFAGLVLIVLGGTAASGTASRTYLAGFGLALAAAFFYAVAAALTKTMPEVPARVIALIQLGVGAVLLLPFASAPAGASAPAVWALLVVIGFIHTGLMSTLLYSAIQKLPTSAVGVLSFIYPIVAVLVDAWAFGHWLGPVQIGGAAAILVAVAGMNFGWRLAPCRR</sequence>